<dbReference type="VEuPathDB" id="FungiDB:FUN_016661"/>
<proteinExistence type="predicted"/>
<dbReference type="EMBL" id="LLXL01000529">
    <property type="protein sequence ID" value="PKK71334.1"/>
    <property type="molecule type" value="Genomic_DNA"/>
</dbReference>
<gene>
    <name evidence="1" type="ORF">RhiirC2_849230</name>
</gene>
<evidence type="ECO:0000313" key="1">
    <source>
        <dbReference type="EMBL" id="PKK71334.1"/>
    </source>
</evidence>
<reference evidence="1 2" key="2">
    <citation type="submission" date="2017-10" db="EMBL/GenBank/DDBJ databases">
        <title>Extensive intraspecific genome diversity in a model arbuscular mycorrhizal fungus.</title>
        <authorList>
            <person name="Chen E.C.H."/>
            <person name="Morin E."/>
            <person name="Baudet D."/>
            <person name="Noel J."/>
            <person name="Ndikumana S."/>
            <person name="Charron P."/>
            <person name="St-Onge C."/>
            <person name="Giorgi J."/>
            <person name="Grigoriev I.V."/>
            <person name="Roux C."/>
            <person name="Martin F.M."/>
            <person name="Corradi N."/>
        </authorList>
    </citation>
    <scope>NUCLEOTIDE SEQUENCE [LARGE SCALE GENOMIC DNA]</scope>
    <source>
        <strain evidence="1 2">C2</strain>
    </source>
</reference>
<dbReference type="VEuPathDB" id="FungiDB:FUN_016662"/>
<dbReference type="AlphaFoldDB" id="A0A2N1NBV9"/>
<evidence type="ECO:0000313" key="2">
    <source>
        <dbReference type="Proteomes" id="UP000233469"/>
    </source>
</evidence>
<organism evidence="1 2">
    <name type="scientific">Rhizophagus irregularis</name>
    <dbReference type="NCBI Taxonomy" id="588596"/>
    <lineage>
        <taxon>Eukaryota</taxon>
        <taxon>Fungi</taxon>
        <taxon>Fungi incertae sedis</taxon>
        <taxon>Mucoromycota</taxon>
        <taxon>Glomeromycotina</taxon>
        <taxon>Glomeromycetes</taxon>
        <taxon>Glomerales</taxon>
        <taxon>Glomeraceae</taxon>
        <taxon>Rhizophagus</taxon>
    </lineage>
</organism>
<accession>A0A2N1NBV9</accession>
<protein>
    <submittedName>
        <fullName evidence="1">Uncharacterized protein</fullName>
    </submittedName>
</protein>
<dbReference type="Proteomes" id="UP000233469">
    <property type="component" value="Unassembled WGS sequence"/>
</dbReference>
<sequence length="191" mass="22821">MYGEEERPDRFGTKEDTNVWIEYIAKSVKEPTMRINLFRNPTNEQMRRHLIVRKSQKSGFVEKIFNTPKVERQTRWCYILYMNVHGLKIEVGFFEVVGNALINDNSFKNEDLIKLLKVCLISLLHFYYLTFNLKYGFNLICIKKIISYEKCEKWNKTTFLAKFKHWTGGNNYIDKFIQSTQLSAHKYLHKA</sequence>
<name>A0A2N1NBV9_9GLOM</name>
<comment type="caution">
    <text evidence="1">The sequence shown here is derived from an EMBL/GenBank/DDBJ whole genome shotgun (WGS) entry which is preliminary data.</text>
</comment>
<reference evidence="1 2" key="1">
    <citation type="submission" date="2016-04" db="EMBL/GenBank/DDBJ databases">
        <title>Genome analyses suggest a sexual origin of heterokaryosis in a supposedly ancient asexual fungus.</title>
        <authorList>
            <person name="Ropars J."/>
            <person name="Sedzielewska K."/>
            <person name="Noel J."/>
            <person name="Charron P."/>
            <person name="Farinelli L."/>
            <person name="Marton T."/>
            <person name="Kruger M."/>
            <person name="Pelin A."/>
            <person name="Brachmann A."/>
            <person name="Corradi N."/>
        </authorList>
    </citation>
    <scope>NUCLEOTIDE SEQUENCE [LARGE SCALE GENOMIC DNA]</scope>
    <source>
        <strain evidence="1 2">C2</strain>
    </source>
</reference>